<dbReference type="PANTHER" id="PTHR11702">
    <property type="entry name" value="DEVELOPMENTALLY REGULATED GTP-BINDING PROTEIN-RELATED"/>
    <property type="match status" value="1"/>
</dbReference>
<dbReference type="GO" id="GO:0000287">
    <property type="term" value="F:magnesium ion binding"/>
    <property type="evidence" value="ECO:0007669"/>
    <property type="project" value="InterPro"/>
</dbReference>
<dbReference type="InterPro" id="IPR006169">
    <property type="entry name" value="GTP1_OBG_dom"/>
</dbReference>
<dbReference type="GO" id="GO:0003924">
    <property type="term" value="F:GTPase activity"/>
    <property type="evidence" value="ECO:0007669"/>
    <property type="project" value="UniProtKB-UniRule"/>
</dbReference>
<dbReference type="EMBL" id="MNUJ01000049">
    <property type="protein sequence ID" value="OIN89113.1"/>
    <property type="molecule type" value="Genomic_DNA"/>
</dbReference>
<comment type="cofactor">
    <cofactor evidence="7">
        <name>Mg(2+)</name>
        <dbReference type="ChEBI" id="CHEBI:18420"/>
    </cofactor>
</comment>
<comment type="caution">
    <text evidence="11">The sequence shown here is derived from an EMBL/GenBank/DDBJ whole genome shotgun (WGS) entry which is preliminary data.</text>
</comment>
<dbReference type="FunFam" id="2.70.210.12:FF:000001">
    <property type="entry name" value="GTPase Obg"/>
    <property type="match status" value="1"/>
</dbReference>
<evidence type="ECO:0000313" key="11">
    <source>
        <dbReference type="EMBL" id="OIN89113.1"/>
    </source>
</evidence>
<feature type="binding site" evidence="7">
    <location>
        <position position="190"/>
    </location>
    <ligand>
        <name>Mg(2+)</name>
        <dbReference type="ChEBI" id="CHEBI:18420"/>
    </ligand>
</feature>
<comment type="subcellular location">
    <subcellularLocation>
        <location evidence="7">Cytoplasm</location>
    </subcellularLocation>
</comment>
<dbReference type="SUPFAM" id="SSF52540">
    <property type="entry name" value="P-loop containing nucleoside triphosphate hydrolases"/>
    <property type="match status" value="1"/>
</dbReference>
<dbReference type="PRINTS" id="PR00326">
    <property type="entry name" value="GTP1OBG"/>
</dbReference>
<dbReference type="AlphaFoldDB" id="A0A1J4RNZ0"/>
<dbReference type="PIRSF" id="PIRSF002401">
    <property type="entry name" value="GTP_bd_Obg/CgtA"/>
    <property type="match status" value="1"/>
</dbReference>
<keyword evidence="2 7" id="KW-0963">Cytoplasm</keyword>
<evidence type="ECO:0000259" key="9">
    <source>
        <dbReference type="PROSITE" id="PS51710"/>
    </source>
</evidence>
<feature type="binding site" evidence="7">
    <location>
        <position position="170"/>
    </location>
    <ligand>
        <name>Mg(2+)</name>
        <dbReference type="ChEBI" id="CHEBI:18420"/>
    </ligand>
</feature>
<dbReference type="GO" id="GO:0042254">
    <property type="term" value="P:ribosome biogenesis"/>
    <property type="evidence" value="ECO:0007669"/>
    <property type="project" value="UniProtKB-UniRule"/>
</dbReference>
<keyword evidence="4 7" id="KW-0378">Hydrolase</keyword>
<feature type="domain" description="Obg" evidence="10">
    <location>
        <begin position="1"/>
        <end position="156"/>
    </location>
</feature>
<feature type="binding site" evidence="7">
    <location>
        <begin position="304"/>
        <end position="306"/>
    </location>
    <ligand>
        <name>GTP</name>
        <dbReference type="ChEBI" id="CHEBI:37565"/>
    </ligand>
</feature>
<dbReference type="EC" id="3.6.5.-" evidence="7"/>
<keyword evidence="6 7" id="KW-0342">GTP-binding</keyword>
<feature type="region of interest" description="Disordered" evidence="8">
    <location>
        <begin position="19"/>
        <end position="42"/>
    </location>
</feature>
<keyword evidence="3 7" id="KW-0547">Nucleotide-binding</keyword>
<dbReference type="InterPro" id="IPR006074">
    <property type="entry name" value="GTP1-OBG_CS"/>
</dbReference>
<evidence type="ECO:0000313" key="12">
    <source>
        <dbReference type="Proteomes" id="UP000182753"/>
    </source>
</evidence>
<evidence type="ECO:0000259" key="10">
    <source>
        <dbReference type="PROSITE" id="PS51883"/>
    </source>
</evidence>
<dbReference type="PROSITE" id="PS51710">
    <property type="entry name" value="G_OBG"/>
    <property type="match status" value="1"/>
</dbReference>
<dbReference type="Pfam" id="PF01018">
    <property type="entry name" value="GTP1_OBG"/>
    <property type="match status" value="1"/>
</dbReference>
<dbReference type="NCBIfam" id="TIGR02729">
    <property type="entry name" value="Obg_CgtA"/>
    <property type="match status" value="1"/>
</dbReference>
<organism evidence="11 12">
    <name type="scientific">Candidatus Berkelbacteria bacterium CG1_02_42_45</name>
    <dbReference type="NCBI Taxonomy" id="1805036"/>
    <lineage>
        <taxon>Bacteria</taxon>
        <taxon>Candidatus Berkelbacteria</taxon>
    </lineage>
</organism>
<dbReference type="InterPro" id="IPR045086">
    <property type="entry name" value="OBG_GTPase"/>
</dbReference>
<accession>A0A1J4RNZ0</accession>
<sequence length="323" mass="35378">MLTDEVTIKVKAGDGGDGAVSFIREKNRPKGGPDGGDGGDGGNIIFLTDNNLNTLTFFANRKHFQAENGKHGLRYKKHGESGQDLILSVPEGTIISENGKIVADLVHKNNEYLAVKGGNGGWGNHHFATSIKQAPEWSKEGLPGEERELKLELKLIADVGIAGFPNSGKSTLLSVISNARPKIAEYPFTTLEPNLGVVKIHDKEFIFADIPGLIEGASKGKGLGDKFLRHIERTKELILLISAESENPVGEYKILLKELKDFSKKLADKKMLVTISKSEIVDGTRKRIIAKEFKKMKITPIFFSAATRYNLSGLLQKVFDLLK</sequence>
<gene>
    <name evidence="7" type="primary">obg</name>
    <name evidence="11" type="ORF">AUJ40_02400</name>
</gene>
<feature type="binding site" evidence="7">
    <location>
        <begin position="163"/>
        <end position="170"/>
    </location>
    <ligand>
        <name>GTP</name>
        <dbReference type="ChEBI" id="CHEBI:37565"/>
    </ligand>
</feature>
<comment type="subunit">
    <text evidence="7">Monomer.</text>
</comment>
<dbReference type="InterPro" id="IPR027417">
    <property type="entry name" value="P-loop_NTPase"/>
</dbReference>
<dbReference type="Proteomes" id="UP000182753">
    <property type="component" value="Unassembled WGS sequence"/>
</dbReference>
<feature type="binding site" evidence="7">
    <location>
        <begin position="209"/>
        <end position="212"/>
    </location>
    <ligand>
        <name>GTP</name>
        <dbReference type="ChEBI" id="CHEBI:37565"/>
    </ligand>
</feature>
<evidence type="ECO:0000256" key="1">
    <source>
        <dbReference type="ARBA" id="ARBA00007699"/>
    </source>
</evidence>
<evidence type="ECO:0000256" key="4">
    <source>
        <dbReference type="ARBA" id="ARBA00022801"/>
    </source>
</evidence>
<dbReference type="Gene3D" id="3.40.50.300">
    <property type="entry name" value="P-loop containing nucleotide triphosphate hydrolases"/>
    <property type="match status" value="1"/>
</dbReference>
<reference evidence="11 12" key="1">
    <citation type="journal article" date="2016" name="Environ. Microbiol.">
        <title>Genomic resolution of a cold subsurface aquifer community provides metabolic insights for novel microbes adapted to high CO concentrations.</title>
        <authorList>
            <person name="Probst A.J."/>
            <person name="Castelle C.J."/>
            <person name="Singh A."/>
            <person name="Brown C.T."/>
            <person name="Anantharaman K."/>
            <person name="Sharon I."/>
            <person name="Hug L.A."/>
            <person name="Burstein D."/>
            <person name="Emerson J.B."/>
            <person name="Thomas B.C."/>
            <person name="Banfield J.F."/>
        </authorList>
    </citation>
    <scope>NUCLEOTIDE SEQUENCE [LARGE SCALE GENOMIC DNA]</scope>
    <source>
        <strain evidence="11">CG1_02_42_45</strain>
    </source>
</reference>
<evidence type="ECO:0000256" key="5">
    <source>
        <dbReference type="ARBA" id="ARBA00022842"/>
    </source>
</evidence>
<dbReference type="Pfam" id="PF01926">
    <property type="entry name" value="MMR_HSR1"/>
    <property type="match status" value="1"/>
</dbReference>
<dbReference type="InterPro" id="IPR006073">
    <property type="entry name" value="GTP-bd"/>
</dbReference>
<evidence type="ECO:0000256" key="8">
    <source>
        <dbReference type="SAM" id="MobiDB-lite"/>
    </source>
</evidence>
<proteinExistence type="inferred from homology"/>
<dbReference type="PROSITE" id="PS00905">
    <property type="entry name" value="GTP1_OBG"/>
    <property type="match status" value="1"/>
</dbReference>
<protein>
    <recommendedName>
        <fullName evidence="7">GTPase Obg</fullName>
        <ecNumber evidence="7">3.6.5.-</ecNumber>
    </recommendedName>
    <alternativeName>
        <fullName evidence="7">GTP-binding protein Obg</fullName>
    </alternativeName>
</protein>
<feature type="compositionally biased region" description="Gly residues" evidence="8">
    <location>
        <begin position="32"/>
        <end position="42"/>
    </location>
</feature>
<dbReference type="PROSITE" id="PS51883">
    <property type="entry name" value="OBG"/>
    <property type="match status" value="1"/>
</dbReference>
<evidence type="ECO:0000256" key="3">
    <source>
        <dbReference type="ARBA" id="ARBA00022741"/>
    </source>
</evidence>
<evidence type="ECO:0000256" key="2">
    <source>
        <dbReference type="ARBA" id="ARBA00022490"/>
    </source>
</evidence>
<evidence type="ECO:0000256" key="7">
    <source>
        <dbReference type="HAMAP-Rule" id="MF_01454"/>
    </source>
</evidence>
<dbReference type="InterPro" id="IPR036726">
    <property type="entry name" value="GTP1_OBG_dom_sf"/>
</dbReference>
<dbReference type="InterPro" id="IPR014100">
    <property type="entry name" value="GTP-bd_Obg/CgtA"/>
</dbReference>
<keyword evidence="5 7" id="KW-0460">Magnesium</keyword>
<comment type="similarity">
    <text evidence="1 7">Belongs to the TRAFAC class OBG-HflX-like GTPase superfamily. OBG GTPase family.</text>
</comment>
<keyword evidence="7" id="KW-0479">Metal-binding</keyword>
<dbReference type="NCBIfam" id="NF008955">
    <property type="entry name" value="PRK12297.1"/>
    <property type="match status" value="1"/>
</dbReference>
<evidence type="ECO:0000256" key="6">
    <source>
        <dbReference type="ARBA" id="ARBA00023134"/>
    </source>
</evidence>
<dbReference type="PANTHER" id="PTHR11702:SF31">
    <property type="entry name" value="MITOCHONDRIAL RIBOSOME-ASSOCIATED GTPASE 2"/>
    <property type="match status" value="1"/>
</dbReference>
<dbReference type="NCBIfam" id="NF008956">
    <property type="entry name" value="PRK12299.1"/>
    <property type="match status" value="1"/>
</dbReference>
<dbReference type="SUPFAM" id="SSF82051">
    <property type="entry name" value="Obg GTP-binding protein N-terminal domain"/>
    <property type="match status" value="1"/>
</dbReference>
<name>A0A1J4RNZ0_9BACT</name>
<feature type="domain" description="OBG-type G" evidence="9">
    <location>
        <begin position="157"/>
        <end position="323"/>
    </location>
</feature>
<feature type="binding site" evidence="7">
    <location>
        <begin position="276"/>
        <end position="279"/>
    </location>
    <ligand>
        <name>GTP</name>
        <dbReference type="ChEBI" id="CHEBI:37565"/>
    </ligand>
</feature>
<dbReference type="GO" id="GO:0005525">
    <property type="term" value="F:GTP binding"/>
    <property type="evidence" value="ECO:0007669"/>
    <property type="project" value="UniProtKB-UniRule"/>
</dbReference>
<comment type="function">
    <text evidence="7">An essential GTPase which binds GTP, GDP and possibly (p)ppGpp with moderate affinity, with high nucleotide exchange rates and a fairly low GTP hydrolysis rate. Plays a role in control of the cell cycle, stress response, ribosome biogenesis and in those bacteria that undergo differentiation, in morphogenesis control.</text>
</comment>
<dbReference type="HAMAP" id="MF_01454">
    <property type="entry name" value="GTPase_Obg"/>
    <property type="match status" value="1"/>
</dbReference>
<dbReference type="GO" id="GO:0005737">
    <property type="term" value="C:cytoplasm"/>
    <property type="evidence" value="ECO:0007669"/>
    <property type="project" value="UniProtKB-SubCell"/>
</dbReference>
<dbReference type="Gene3D" id="2.70.210.12">
    <property type="entry name" value="GTP1/OBG domain"/>
    <property type="match status" value="1"/>
</dbReference>
<dbReference type="CDD" id="cd01898">
    <property type="entry name" value="Obg"/>
    <property type="match status" value="1"/>
</dbReference>
<feature type="binding site" evidence="7">
    <location>
        <begin position="188"/>
        <end position="192"/>
    </location>
    <ligand>
        <name>GTP</name>
        <dbReference type="ChEBI" id="CHEBI:37565"/>
    </ligand>
</feature>
<dbReference type="InterPro" id="IPR031167">
    <property type="entry name" value="G_OBG"/>
</dbReference>